<dbReference type="PROSITE" id="PS50949">
    <property type="entry name" value="HTH_GNTR"/>
    <property type="match status" value="1"/>
</dbReference>
<evidence type="ECO:0000256" key="5">
    <source>
        <dbReference type="ARBA" id="ARBA00023163"/>
    </source>
</evidence>
<evidence type="ECO:0000256" key="4">
    <source>
        <dbReference type="ARBA" id="ARBA00023125"/>
    </source>
</evidence>
<dbReference type="GO" id="GO:0003677">
    <property type="term" value="F:DNA binding"/>
    <property type="evidence" value="ECO:0007669"/>
    <property type="project" value="UniProtKB-KW"/>
</dbReference>
<reference evidence="7 8" key="2">
    <citation type="submission" date="2018-05" db="EMBL/GenBank/DDBJ databases">
        <authorList>
            <person name="Lanie J.A."/>
            <person name="Ng W.-L."/>
            <person name="Kazmierczak K.M."/>
            <person name="Andrzejewski T.M."/>
            <person name="Davidsen T.M."/>
            <person name="Wayne K.J."/>
            <person name="Tettelin H."/>
            <person name="Glass J.I."/>
            <person name="Rusch D."/>
            <person name="Podicherti R."/>
            <person name="Tsui H.-C.T."/>
            <person name="Winkler M.E."/>
        </authorList>
    </citation>
    <scope>NUCLEOTIDE SEQUENCE [LARGE SCALE GENOMIC DNA]</scope>
    <source>
        <strain evidence="7 8">YBY</strain>
    </source>
</reference>
<dbReference type="CDD" id="cd00609">
    <property type="entry name" value="AAT_like"/>
    <property type="match status" value="1"/>
</dbReference>
<dbReference type="AlphaFoldDB" id="A0A2U2BPH0"/>
<feature type="domain" description="HTH gntR-type" evidence="6">
    <location>
        <begin position="14"/>
        <end position="82"/>
    </location>
</feature>
<evidence type="ECO:0000256" key="2">
    <source>
        <dbReference type="ARBA" id="ARBA00022898"/>
    </source>
</evidence>
<dbReference type="SMART" id="SM00345">
    <property type="entry name" value="HTH_GNTR"/>
    <property type="match status" value="1"/>
</dbReference>
<evidence type="ECO:0000313" key="8">
    <source>
        <dbReference type="Proteomes" id="UP000245216"/>
    </source>
</evidence>
<dbReference type="InterPro" id="IPR036390">
    <property type="entry name" value="WH_DNA-bd_sf"/>
</dbReference>
<gene>
    <name evidence="7" type="ORF">DF183_04030</name>
</gene>
<reference evidence="7 8" key="1">
    <citation type="submission" date="2018-05" db="EMBL/GenBank/DDBJ databases">
        <title>Genome Sequence of an Efficient Indole-Degrading Bacterium, Alcaligenes sp.YBY.</title>
        <authorList>
            <person name="Yang B."/>
        </authorList>
    </citation>
    <scope>NUCLEOTIDE SEQUENCE [LARGE SCALE GENOMIC DNA]</scope>
    <source>
        <strain evidence="7 8">YBY</strain>
    </source>
</reference>
<accession>A0A2U2BPH0</accession>
<evidence type="ECO:0000256" key="1">
    <source>
        <dbReference type="ARBA" id="ARBA00005384"/>
    </source>
</evidence>
<dbReference type="SUPFAM" id="SSF46785">
    <property type="entry name" value="Winged helix' DNA-binding domain"/>
    <property type="match status" value="1"/>
</dbReference>
<dbReference type="STRING" id="511.UZ73_01040"/>
<organism evidence="7 8">
    <name type="scientific">Alcaligenes faecalis</name>
    <dbReference type="NCBI Taxonomy" id="511"/>
    <lineage>
        <taxon>Bacteria</taxon>
        <taxon>Pseudomonadati</taxon>
        <taxon>Pseudomonadota</taxon>
        <taxon>Betaproteobacteria</taxon>
        <taxon>Burkholderiales</taxon>
        <taxon>Alcaligenaceae</taxon>
        <taxon>Alcaligenes</taxon>
    </lineage>
</organism>
<dbReference type="EMBL" id="QEXO01000001">
    <property type="protein sequence ID" value="PWE15903.1"/>
    <property type="molecule type" value="Genomic_DNA"/>
</dbReference>
<dbReference type="InterPro" id="IPR004839">
    <property type="entry name" value="Aminotransferase_I/II_large"/>
</dbReference>
<evidence type="ECO:0000313" key="7">
    <source>
        <dbReference type="EMBL" id="PWE15903.1"/>
    </source>
</evidence>
<dbReference type="Gene3D" id="3.40.640.10">
    <property type="entry name" value="Type I PLP-dependent aspartate aminotransferase-like (Major domain)"/>
    <property type="match status" value="1"/>
</dbReference>
<comment type="similarity">
    <text evidence="1">In the C-terminal section; belongs to the class-I pyridoxal-phosphate-dependent aminotransferase family.</text>
</comment>
<dbReference type="InterPro" id="IPR000524">
    <property type="entry name" value="Tscrpt_reg_HTH_GntR"/>
</dbReference>
<dbReference type="Gene3D" id="1.10.10.10">
    <property type="entry name" value="Winged helix-like DNA-binding domain superfamily/Winged helix DNA-binding domain"/>
    <property type="match status" value="1"/>
</dbReference>
<dbReference type="Proteomes" id="UP000245216">
    <property type="component" value="Unassembled WGS sequence"/>
</dbReference>
<name>A0A2U2BPH0_ALCFA</name>
<keyword evidence="4 7" id="KW-0238">DNA-binding</keyword>
<proteinExistence type="inferred from homology"/>
<dbReference type="CDD" id="cd07377">
    <property type="entry name" value="WHTH_GntR"/>
    <property type="match status" value="1"/>
</dbReference>
<dbReference type="RefSeq" id="WP_109088444.1">
    <property type="nucleotide sequence ID" value="NZ_QEXO01000001.1"/>
</dbReference>
<dbReference type="PANTHER" id="PTHR46577:SF1">
    <property type="entry name" value="HTH-TYPE TRANSCRIPTIONAL REGULATORY PROTEIN GABR"/>
    <property type="match status" value="1"/>
</dbReference>
<dbReference type="GO" id="GO:0030170">
    <property type="term" value="F:pyridoxal phosphate binding"/>
    <property type="evidence" value="ECO:0007669"/>
    <property type="project" value="InterPro"/>
</dbReference>
<dbReference type="InterPro" id="IPR015424">
    <property type="entry name" value="PyrdxlP-dep_Trfase"/>
</dbReference>
<dbReference type="PANTHER" id="PTHR46577">
    <property type="entry name" value="HTH-TYPE TRANSCRIPTIONAL REGULATORY PROTEIN GABR"/>
    <property type="match status" value="1"/>
</dbReference>
<evidence type="ECO:0000259" key="6">
    <source>
        <dbReference type="PROSITE" id="PS50949"/>
    </source>
</evidence>
<comment type="caution">
    <text evidence="7">The sequence shown here is derived from an EMBL/GenBank/DDBJ whole genome shotgun (WGS) entry which is preliminary data.</text>
</comment>
<dbReference type="SUPFAM" id="SSF53383">
    <property type="entry name" value="PLP-dependent transferases"/>
    <property type="match status" value="1"/>
</dbReference>
<evidence type="ECO:0000256" key="3">
    <source>
        <dbReference type="ARBA" id="ARBA00023015"/>
    </source>
</evidence>
<dbReference type="InterPro" id="IPR051446">
    <property type="entry name" value="HTH_trans_reg/aminotransferase"/>
</dbReference>
<sequence>MDLRHWKPSREPGIPIYQQLYERFRDAIAAGQLRPGDRVPSVRSLASELNVAKGTVEQAYQVLLGEGYFLARGPAGTVVSPQLDRLEAKRYTSVPASPLRSSPYVPAEHAPPLPFQMGLPALDAFPRKTWTRLANQNQRALGALAMRYPDPAGYAPLRRAIAAYLGVSRGIACLPEQVFVTAGYWGALELVCRSVLNPGEAGWYENPGYIFARQFLKQAGMQAYAVPLDEEGLDLIAGQQHCPQARFAIVTPTHQSPMGMAMSLPRRLQLLDWARQQQAWIVEDDYDSEFRYHGRPLPALKSLDRDDRVIYTGTFSKVLNPGLRLAYLVAPLSQVGRFQQAAHYSGGPGSILTQATVADFMEQGYFARHLRKMRTLYAQRRAWLVEALEQTLGERLQIQSQAGGIHVLANLEQAEDDRVLTKAAQAKGLAVQALSDWQMPPAEHKGLLMGFANISDQRMADDWVRRLSAAIAVFSNH</sequence>
<dbReference type="InterPro" id="IPR015421">
    <property type="entry name" value="PyrdxlP-dep_Trfase_major"/>
</dbReference>
<dbReference type="Pfam" id="PF00392">
    <property type="entry name" value="GntR"/>
    <property type="match status" value="1"/>
</dbReference>
<keyword evidence="5" id="KW-0804">Transcription</keyword>
<protein>
    <submittedName>
        <fullName evidence="7">DNA-binding protein</fullName>
    </submittedName>
</protein>
<dbReference type="GO" id="GO:0003700">
    <property type="term" value="F:DNA-binding transcription factor activity"/>
    <property type="evidence" value="ECO:0007669"/>
    <property type="project" value="InterPro"/>
</dbReference>
<keyword evidence="3" id="KW-0805">Transcription regulation</keyword>
<keyword evidence="2" id="KW-0663">Pyridoxal phosphate</keyword>
<dbReference type="InterPro" id="IPR036388">
    <property type="entry name" value="WH-like_DNA-bd_sf"/>
</dbReference>
<dbReference type="Pfam" id="PF00155">
    <property type="entry name" value="Aminotran_1_2"/>
    <property type="match status" value="1"/>
</dbReference>